<dbReference type="Proteomes" id="UP000665020">
    <property type="component" value="Chromosome"/>
</dbReference>
<dbReference type="InterPro" id="IPR007760">
    <property type="entry name" value="Mn_catalase"/>
</dbReference>
<sequence>MWEYKKFLQYPTNVRRKDPDLASLIVTQFGGPDGELAASLRYLSQMYTMPIPEGKATLNSIGTEELAHFEIVGTIVYKLVEGVPADVLEETRFAPHYAQWGRANFPADAFGNPFTAAYFASHEDPIASITEDLAAEQKARAVYEYLLDLTDDPAIIDTLSFLRQREVVHFQRFGEVLDLLYDYEDNEGNC</sequence>
<keyword evidence="4" id="KW-1185">Reference proteome</keyword>
<comment type="cofactor">
    <cofactor evidence="2">
        <name>Mn(2+)</name>
        <dbReference type="ChEBI" id="CHEBI:29035"/>
    </cofactor>
    <text evidence="2">Binds 2 manganese ions per subunit.</text>
</comment>
<feature type="binding site" evidence="2">
    <location>
        <position position="35"/>
    </location>
    <ligand>
        <name>Mn(2+)</name>
        <dbReference type="ChEBI" id="CHEBI:29035"/>
        <label>1</label>
    </ligand>
</feature>
<evidence type="ECO:0000256" key="1">
    <source>
        <dbReference type="ARBA" id="ARBA00007644"/>
    </source>
</evidence>
<comment type="similarity">
    <text evidence="1">Belongs to the manganese catalase family.</text>
</comment>
<accession>A0A8A7KBY9</accession>
<dbReference type="AlphaFoldDB" id="A0A8A7KBY9"/>
<feature type="binding site" evidence="2">
    <location>
        <position position="169"/>
    </location>
    <ligand>
        <name>Mn(2+)</name>
        <dbReference type="ChEBI" id="CHEBI:29035"/>
        <label>1</label>
    </ligand>
</feature>
<feature type="binding site" evidence="2">
    <location>
        <position position="65"/>
    </location>
    <ligand>
        <name>Mn(2+)</name>
        <dbReference type="ChEBI" id="CHEBI:29035"/>
        <label>1</label>
    </ligand>
</feature>
<dbReference type="GO" id="GO:0046872">
    <property type="term" value="F:metal ion binding"/>
    <property type="evidence" value="ECO:0007669"/>
    <property type="project" value="UniProtKB-KW"/>
</dbReference>
<dbReference type="InterPro" id="IPR009078">
    <property type="entry name" value="Ferritin-like_SF"/>
</dbReference>
<dbReference type="Pfam" id="PF05067">
    <property type="entry name" value="Mn_catalase"/>
    <property type="match status" value="1"/>
</dbReference>
<evidence type="ECO:0000313" key="3">
    <source>
        <dbReference type="EMBL" id="QTL97088.1"/>
    </source>
</evidence>
<proteinExistence type="inferred from homology"/>
<dbReference type="EMBL" id="CP046640">
    <property type="protein sequence ID" value="QTL97088.1"/>
    <property type="molecule type" value="Genomic_DNA"/>
</dbReference>
<keyword evidence="2" id="KW-0464">Manganese</keyword>
<organism evidence="3 4">
    <name type="scientific">Iocasia fonsfrigidae</name>
    <dbReference type="NCBI Taxonomy" id="2682810"/>
    <lineage>
        <taxon>Bacteria</taxon>
        <taxon>Bacillati</taxon>
        <taxon>Bacillota</taxon>
        <taxon>Clostridia</taxon>
        <taxon>Halanaerobiales</taxon>
        <taxon>Halanaerobiaceae</taxon>
        <taxon>Iocasia</taxon>
    </lineage>
</organism>
<gene>
    <name evidence="3" type="ORF">GM661_03390</name>
</gene>
<dbReference type="InterPro" id="IPR039377">
    <property type="entry name" value="Mn_catalase_dom"/>
</dbReference>
<reference evidence="3" key="1">
    <citation type="submission" date="2019-12" db="EMBL/GenBank/DDBJ databases">
        <authorList>
            <person name="zhang j."/>
            <person name="sun C.M."/>
        </authorList>
    </citation>
    <scope>NUCLEOTIDE SEQUENCE</scope>
    <source>
        <strain evidence="3">NS-1</strain>
    </source>
</reference>
<dbReference type="SUPFAM" id="SSF47240">
    <property type="entry name" value="Ferritin-like"/>
    <property type="match status" value="1"/>
</dbReference>
<dbReference type="KEGG" id="ifn:GM661_03390"/>
<name>A0A8A7KBY9_9FIRM</name>
<dbReference type="RefSeq" id="WP_230868746.1">
    <property type="nucleotide sequence ID" value="NZ_CP046640.1"/>
</dbReference>
<feature type="binding site" evidence="2">
    <location>
        <position position="136"/>
    </location>
    <ligand>
        <name>Mn(2+)</name>
        <dbReference type="ChEBI" id="CHEBI:29035"/>
        <label>1</label>
    </ligand>
</feature>
<dbReference type="CDD" id="cd01051">
    <property type="entry name" value="Mn_catalase"/>
    <property type="match status" value="1"/>
</dbReference>
<dbReference type="InterPro" id="IPR012347">
    <property type="entry name" value="Ferritin-like"/>
</dbReference>
<evidence type="ECO:0000313" key="4">
    <source>
        <dbReference type="Proteomes" id="UP000665020"/>
    </source>
</evidence>
<protein>
    <submittedName>
        <fullName evidence="3">Manganese catalase family protein</fullName>
    </submittedName>
</protein>
<dbReference type="Gene3D" id="1.20.1260.10">
    <property type="match status" value="1"/>
</dbReference>
<feature type="binding site" evidence="2">
    <location>
        <position position="68"/>
    </location>
    <ligand>
        <name>Mn(2+)</name>
        <dbReference type="ChEBI" id="CHEBI:29035"/>
        <label>1</label>
    </ligand>
</feature>
<evidence type="ECO:0000256" key="2">
    <source>
        <dbReference type="PIRSR" id="PIRSR607760-1"/>
    </source>
</evidence>
<keyword evidence="2" id="KW-0479">Metal-binding</keyword>